<evidence type="ECO:0000313" key="3">
    <source>
        <dbReference type="Proteomes" id="UP000255317"/>
    </source>
</evidence>
<reference evidence="2 3" key="1">
    <citation type="submission" date="2018-07" db="EMBL/GenBank/DDBJ databases">
        <title>Genomic Encyclopedia of Type Strains, Phase IV (KMG-IV): sequencing the most valuable type-strain genomes for metagenomic binning, comparative biology and taxonomic classification.</title>
        <authorList>
            <person name="Goeker M."/>
        </authorList>
    </citation>
    <scope>NUCLEOTIDE SEQUENCE [LARGE SCALE GENOMIC DNA]</scope>
    <source>
        <strain evidence="2 3">DSM 101478</strain>
    </source>
</reference>
<protein>
    <submittedName>
        <fullName evidence="2">WG repeat protein</fullName>
    </submittedName>
</protein>
<feature type="compositionally biased region" description="Polar residues" evidence="1">
    <location>
        <begin position="243"/>
        <end position="254"/>
    </location>
</feature>
<dbReference type="OrthoDB" id="1164716at2"/>
<comment type="caution">
    <text evidence="2">The sequence shown here is derived from an EMBL/GenBank/DDBJ whole genome shotgun (WGS) entry which is preliminary data.</text>
</comment>
<evidence type="ECO:0000256" key="1">
    <source>
        <dbReference type="SAM" id="MobiDB-lite"/>
    </source>
</evidence>
<organism evidence="2 3">
    <name type="scientific">Marinirhabdus gelatinilytica</name>
    <dbReference type="NCBI Taxonomy" id="1703343"/>
    <lineage>
        <taxon>Bacteria</taxon>
        <taxon>Pseudomonadati</taxon>
        <taxon>Bacteroidota</taxon>
        <taxon>Flavobacteriia</taxon>
        <taxon>Flavobacteriales</taxon>
        <taxon>Flavobacteriaceae</taxon>
    </lineage>
</organism>
<name>A0A370QGR7_9FLAO</name>
<dbReference type="EMBL" id="QRAO01000002">
    <property type="protein sequence ID" value="RDK87280.1"/>
    <property type="molecule type" value="Genomic_DNA"/>
</dbReference>
<accession>A0A370QGR7</accession>
<dbReference type="AlphaFoldDB" id="A0A370QGR7"/>
<keyword evidence="3" id="KW-1185">Reference proteome</keyword>
<feature type="region of interest" description="Disordered" evidence="1">
    <location>
        <begin position="237"/>
        <end position="271"/>
    </location>
</feature>
<proteinExistence type="predicted"/>
<gene>
    <name evidence="2" type="ORF">C8D94_102465</name>
</gene>
<dbReference type="Proteomes" id="UP000255317">
    <property type="component" value="Unassembled WGS sequence"/>
</dbReference>
<evidence type="ECO:0000313" key="2">
    <source>
        <dbReference type="EMBL" id="RDK87280.1"/>
    </source>
</evidence>
<sequence>MRCFITFIALYTCFTMFSQSPQIFHEPFRTSSDIYGYTTTKTKPTGFGTLAIEQLATIIEGVNGYSGSDLQEFGITFPMRCTNCYYYVSGEVSMKIPDNDFRSRANFSQGGSVNLNSGLNRSISWNDLTIKRHNEALTKYRQGNYWENTGRVESIKISEVKGADFGLITRAIEKFEKKKLNRSKYLYHLKKANYSGNPSYQERLSFAMEARTFAQSVSEISEIESLITKLKGKLNSEKEQKTSTEISPNNGTTKETFKIESNSDEDNKRYENSGKQQFYDSYAKGMRQAQDMRDEANAIVPRYRFELEYKKDMLKRANELEKRLVKPATFVLTGSDENANVPSYTNLNSNSGTKTNNKTAAVLNYAANALSTIGSQIEKSRIENERIRKSNVASEKRRHNQAIKRLNYHVNKMAEIFEKYNTSLMGYDEFKNGLRMYENGIKEYEEFKILYYENKKISTKPVRQKLRDYENYSFLKELGKITNKNEANKFIYNNPKNFEILSEQSKKDVINYLKDSLKGFNQDYLTQLGKVQSNDALFIALLNAGMEANKKAFINKIKNSKKIQNYLYNYYKGPRVILVDKSITDAALALDIKTFKYGYWDIKNNSWRIPAKYLTAKPFINNEAVVAEVKEGLDYQYKTISLDGKISGNAGDDILILGEFSEGFAVAIKKNGRLKGYVDQSFNWVIKPKYVKAGKVKFGKATIKTLSGKEKVIKVKTH</sequence>